<evidence type="ECO:0000256" key="1">
    <source>
        <dbReference type="SAM" id="MobiDB-lite"/>
    </source>
</evidence>
<evidence type="ECO:0000313" key="2">
    <source>
        <dbReference type="EMBL" id="CAK0833754.1"/>
    </source>
</evidence>
<accession>A0ABN9SPG9</accession>
<feature type="non-terminal residue" evidence="2">
    <location>
        <position position="1"/>
    </location>
</feature>
<comment type="caution">
    <text evidence="2">The sequence shown here is derived from an EMBL/GenBank/DDBJ whole genome shotgun (WGS) entry which is preliminary data.</text>
</comment>
<dbReference type="EMBL" id="CAUYUJ010012325">
    <property type="protein sequence ID" value="CAK0833754.1"/>
    <property type="molecule type" value="Genomic_DNA"/>
</dbReference>
<protein>
    <submittedName>
        <fullName evidence="2">Uncharacterized protein</fullName>
    </submittedName>
</protein>
<keyword evidence="3" id="KW-1185">Reference proteome</keyword>
<feature type="compositionally biased region" description="Basic and acidic residues" evidence="1">
    <location>
        <begin position="27"/>
        <end position="38"/>
    </location>
</feature>
<evidence type="ECO:0000313" key="3">
    <source>
        <dbReference type="Proteomes" id="UP001189429"/>
    </source>
</evidence>
<feature type="region of interest" description="Disordered" evidence="1">
    <location>
        <begin position="1"/>
        <end position="66"/>
    </location>
</feature>
<reference evidence="2" key="1">
    <citation type="submission" date="2023-10" db="EMBL/GenBank/DDBJ databases">
        <authorList>
            <person name="Chen Y."/>
            <person name="Shah S."/>
            <person name="Dougan E. K."/>
            <person name="Thang M."/>
            <person name="Chan C."/>
        </authorList>
    </citation>
    <scope>NUCLEOTIDE SEQUENCE [LARGE SCALE GENOMIC DNA]</scope>
</reference>
<sequence length="131" mass="13567">HASGVGATRQRSRSPQPRLAPASPTRRGADGGRARGPDGEAEAPAARRERPATARGRRSGAWRGPVMAAASQAARVLSEGAEEDVAFQSLRTSSSAPALLPTRAGPEVPIGEPPSSIGAERRTTVVFRNVP</sequence>
<proteinExistence type="predicted"/>
<gene>
    <name evidence="2" type="ORF">PCOR1329_LOCUS31349</name>
</gene>
<feature type="region of interest" description="Disordered" evidence="1">
    <location>
        <begin position="93"/>
        <end position="123"/>
    </location>
</feature>
<dbReference type="Proteomes" id="UP001189429">
    <property type="component" value="Unassembled WGS sequence"/>
</dbReference>
<organism evidence="2 3">
    <name type="scientific">Prorocentrum cordatum</name>
    <dbReference type="NCBI Taxonomy" id="2364126"/>
    <lineage>
        <taxon>Eukaryota</taxon>
        <taxon>Sar</taxon>
        <taxon>Alveolata</taxon>
        <taxon>Dinophyceae</taxon>
        <taxon>Prorocentrales</taxon>
        <taxon>Prorocentraceae</taxon>
        <taxon>Prorocentrum</taxon>
    </lineage>
</organism>
<name>A0ABN9SPG9_9DINO</name>